<name>A0A6M3L2S3_9ZZZZ</name>
<dbReference type="AlphaFoldDB" id="A0A6M3L2S3"/>
<protein>
    <recommendedName>
        <fullName evidence="2">Phage ABA sandwich domain-containing protein</fullName>
    </recommendedName>
</protein>
<reference evidence="1" key="1">
    <citation type="submission" date="2020-03" db="EMBL/GenBank/DDBJ databases">
        <title>The deep terrestrial virosphere.</title>
        <authorList>
            <person name="Holmfeldt K."/>
            <person name="Nilsson E."/>
            <person name="Simone D."/>
            <person name="Lopez-Fernandez M."/>
            <person name="Wu X."/>
            <person name="de Brujin I."/>
            <person name="Lundin D."/>
            <person name="Andersson A."/>
            <person name="Bertilsson S."/>
            <person name="Dopson M."/>
        </authorList>
    </citation>
    <scope>NUCLEOTIDE SEQUENCE</scope>
    <source>
        <strain evidence="1">MM415B02738</strain>
    </source>
</reference>
<evidence type="ECO:0000313" key="1">
    <source>
        <dbReference type="EMBL" id="QJA88559.1"/>
    </source>
</evidence>
<accession>A0A6M3L2S3</accession>
<dbReference type="InterPro" id="IPR028985">
    <property type="entry name" value="Bacillus_phage_prot-like"/>
</dbReference>
<sequence length="114" mass="13238">MTPAEMNRLIAEKVMGLKTSLNLHTETWWVFQGDCELLYELPDPYHDERDCMRALAVMRKKGWYVCWELDSTGHTVYLNRWDNGWQGAEAVCRPTFCAAACEAMRQAMEKGDDE</sequence>
<gene>
    <name evidence="1" type="ORF">MM415B02738_0007</name>
</gene>
<dbReference type="EMBL" id="MT142788">
    <property type="protein sequence ID" value="QJA88559.1"/>
    <property type="molecule type" value="Genomic_DNA"/>
</dbReference>
<evidence type="ECO:0008006" key="2">
    <source>
        <dbReference type="Google" id="ProtNLM"/>
    </source>
</evidence>
<proteinExistence type="predicted"/>
<dbReference type="Gene3D" id="3.30.2120.10">
    <property type="entry name" value="Bacillus phage protein-like"/>
    <property type="match status" value="1"/>
</dbReference>
<organism evidence="1">
    <name type="scientific">viral metagenome</name>
    <dbReference type="NCBI Taxonomy" id="1070528"/>
    <lineage>
        <taxon>unclassified sequences</taxon>
        <taxon>metagenomes</taxon>
        <taxon>organismal metagenomes</taxon>
    </lineage>
</organism>